<feature type="non-terminal residue" evidence="2">
    <location>
        <position position="1"/>
    </location>
</feature>
<evidence type="ECO:0000313" key="2">
    <source>
        <dbReference type="EMBL" id="KIK31666.1"/>
    </source>
</evidence>
<dbReference type="Pfam" id="PF17667">
    <property type="entry name" value="Pkinase_fungal"/>
    <property type="match status" value="1"/>
</dbReference>
<dbReference type="AlphaFoldDB" id="A0A0C9ZQR2"/>
<dbReference type="GO" id="GO:0005524">
    <property type="term" value="F:ATP binding"/>
    <property type="evidence" value="ECO:0007669"/>
    <property type="project" value="InterPro"/>
</dbReference>
<dbReference type="InParanoid" id="A0A0C9ZQR2"/>
<dbReference type="InterPro" id="IPR011009">
    <property type="entry name" value="Kinase-like_dom_sf"/>
</dbReference>
<dbReference type="EMBL" id="KN836766">
    <property type="protein sequence ID" value="KIK31666.1"/>
    <property type="molecule type" value="Genomic_DNA"/>
</dbReference>
<accession>A0A0C9ZQR2</accession>
<dbReference type="PROSITE" id="PS50011">
    <property type="entry name" value="PROTEIN_KINASE_DOM"/>
    <property type="match status" value="1"/>
</dbReference>
<reference evidence="3" key="2">
    <citation type="submission" date="2015-01" db="EMBL/GenBank/DDBJ databases">
        <title>Evolutionary Origins and Diversification of the Mycorrhizal Mutualists.</title>
        <authorList>
            <consortium name="DOE Joint Genome Institute"/>
            <consortium name="Mycorrhizal Genomics Consortium"/>
            <person name="Kohler A."/>
            <person name="Kuo A."/>
            <person name="Nagy L.G."/>
            <person name="Floudas D."/>
            <person name="Copeland A."/>
            <person name="Barry K.W."/>
            <person name="Cichocki N."/>
            <person name="Veneault-Fourrey C."/>
            <person name="LaButti K."/>
            <person name="Lindquist E.A."/>
            <person name="Lipzen A."/>
            <person name="Lundell T."/>
            <person name="Morin E."/>
            <person name="Murat C."/>
            <person name="Riley R."/>
            <person name="Ohm R."/>
            <person name="Sun H."/>
            <person name="Tunlid A."/>
            <person name="Henrissat B."/>
            <person name="Grigoriev I.V."/>
            <person name="Hibbett D.S."/>
            <person name="Martin F."/>
        </authorList>
    </citation>
    <scope>NUCLEOTIDE SEQUENCE [LARGE SCALE GENOMIC DNA]</scope>
    <source>
        <strain evidence="3">UH-Slu-Lm8-n1</strain>
    </source>
</reference>
<keyword evidence="3" id="KW-1185">Reference proteome</keyword>
<feature type="domain" description="Protein kinase" evidence="1">
    <location>
        <begin position="1"/>
        <end position="176"/>
    </location>
</feature>
<dbReference type="Gene3D" id="1.10.510.10">
    <property type="entry name" value="Transferase(Phosphotransferase) domain 1"/>
    <property type="match status" value="1"/>
</dbReference>
<dbReference type="InterPro" id="IPR040976">
    <property type="entry name" value="Pkinase_fungal"/>
</dbReference>
<dbReference type="InterPro" id="IPR000719">
    <property type="entry name" value="Prot_kinase_dom"/>
</dbReference>
<gene>
    <name evidence="2" type="ORF">CY34DRAFT_102938</name>
</gene>
<dbReference type="HOGENOM" id="CLU_1587587_0_0_1"/>
<dbReference type="PANTHER" id="PTHR38248:SF2">
    <property type="entry name" value="FUNK1 11"/>
    <property type="match status" value="1"/>
</dbReference>
<proteinExistence type="predicted"/>
<dbReference type="GO" id="GO:0004672">
    <property type="term" value="F:protein kinase activity"/>
    <property type="evidence" value="ECO:0007669"/>
    <property type="project" value="InterPro"/>
</dbReference>
<dbReference type="SUPFAM" id="SSF56112">
    <property type="entry name" value="Protein kinase-like (PK-like)"/>
    <property type="match status" value="1"/>
</dbReference>
<sequence>GHYALWENQVHHRDVSPSNLMVYKTSDGRYIGVLNDFDLSSTQETPSGQERTGTVPFMAIELLTKNAIEGKVQHLYQHDAESFLWVFAWVCLRYEGGRLLRKGRPLDQWLKFDAIQCHDKKTGFLTTHRHDMTPSQSHKKNWDIAQFCLDVLGSYYSLRPILRPKLEDHVIFKTWLEDHIHNAERLSPSLLDVRV</sequence>
<dbReference type="STRING" id="930992.A0A0C9ZQR2"/>
<evidence type="ECO:0000313" key="3">
    <source>
        <dbReference type="Proteomes" id="UP000054485"/>
    </source>
</evidence>
<protein>
    <recommendedName>
        <fullName evidence="1">Protein kinase domain-containing protein</fullName>
    </recommendedName>
</protein>
<evidence type="ECO:0000259" key="1">
    <source>
        <dbReference type="PROSITE" id="PS50011"/>
    </source>
</evidence>
<name>A0A0C9ZQR2_9AGAM</name>
<dbReference type="OrthoDB" id="5584477at2759"/>
<dbReference type="PANTHER" id="PTHR38248">
    <property type="entry name" value="FUNK1 6"/>
    <property type="match status" value="1"/>
</dbReference>
<reference evidence="2 3" key="1">
    <citation type="submission" date="2014-04" db="EMBL/GenBank/DDBJ databases">
        <authorList>
            <consortium name="DOE Joint Genome Institute"/>
            <person name="Kuo A."/>
            <person name="Ruytinx J."/>
            <person name="Rineau F."/>
            <person name="Colpaert J."/>
            <person name="Kohler A."/>
            <person name="Nagy L.G."/>
            <person name="Floudas D."/>
            <person name="Copeland A."/>
            <person name="Barry K.W."/>
            <person name="Cichocki N."/>
            <person name="Veneault-Fourrey C."/>
            <person name="LaButti K."/>
            <person name="Lindquist E.A."/>
            <person name="Lipzen A."/>
            <person name="Lundell T."/>
            <person name="Morin E."/>
            <person name="Murat C."/>
            <person name="Sun H."/>
            <person name="Tunlid A."/>
            <person name="Henrissat B."/>
            <person name="Grigoriev I.V."/>
            <person name="Hibbett D.S."/>
            <person name="Martin F."/>
            <person name="Nordberg H.P."/>
            <person name="Cantor M.N."/>
            <person name="Hua S.X."/>
        </authorList>
    </citation>
    <scope>NUCLEOTIDE SEQUENCE [LARGE SCALE GENOMIC DNA]</scope>
    <source>
        <strain evidence="2 3">UH-Slu-Lm8-n1</strain>
    </source>
</reference>
<organism evidence="2 3">
    <name type="scientific">Suillus luteus UH-Slu-Lm8-n1</name>
    <dbReference type="NCBI Taxonomy" id="930992"/>
    <lineage>
        <taxon>Eukaryota</taxon>
        <taxon>Fungi</taxon>
        <taxon>Dikarya</taxon>
        <taxon>Basidiomycota</taxon>
        <taxon>Agaricomycotina</taxon>
        <taxon>Agaricomycetes</taxon>
        <taxon>Agaricomycetidae</taxon>
        <taxon>Boletales</taxon>
        <taxon>Suillineae</taxon>
        <taxon>Suillaceae</taxon>
        <taxon>Suillus</taxon>
    </lineage>
</organism>
<dbReference type="Proteomes" id="UP000054485">
    <property type="component" value="Unassembled WGS sequence"/>
</dbReference>